<proteinExistence type="predicted"/>
<keyword evidence="1" id="KW-0812">Transmembrane</keyword>
<feature type="transmembrane region" description="Helical" evidence="1">
    <location>
        <begin position="5"/>
        <end position="23"/>
    </location>
</feature>
<feature type="transmembrane region" description="Helical" evidence="1">
    <location>
        <begin position="127"/>
        <end position="148"/>
    </location>
</feature>
<dbReference type="SUPFAM" id="SSF55073">
    <property type="entry name" value="Nucleotide cyclase"/>
    <property type="match status" value="1"/>
</dbReference>
<feature type="domain" description="GGDEF" evidence="2">
    <location>
        <begin position="221"/>
        <end position="353"/>
    </location>
</feature>
<dbReference type="Pfam" id="PF00990">
    <property type="entry name" value="GGDEF"/>
    <property type="match status" value="1"/>
</dbReference>
<keyword evidence="3" id="KW-0808">Transferase</keyword>
<gene>
    <name evidence="3" type="ORF">ACFQO8_01720</name>
</gene>
<dbReference type="InterPro" id="IPR043128">
    <property type="entry name" value="Rev_trsase/Diguanyl_cyclase"/>
</dbReference>
<dbReference type="InterPro" id="IPR029787">
    <property type="entry name" value="Nucleotide_cyclase"/>
</dbReference>
<dbReference type="GO" id="GO:0052621">
    <property type="term" value="F:diguanylate cyclase activity"/>
    <property type="evidence" value="ECO:0007669"/>
    <property type="project" value="UniProtKB-EC"/>
</dbReference>
<evidence type="ECO:0000259" key="2">
    <source>
        <dbReference type="PROSITE" id="PS50887"/>
    </source>
</evidence>
<dbReference type="PROSITE" id="PS50887">
    <property type="entry name" value="GGDEF"/>
    <property type="match status" value="1"/>
</dbReference>
<dbReference type="SMART" id="SM00267">
    <property type="entry name" value="GGDEF"/>
    <property type="match status" value="1"/>
</dbReference>
<dbReference type="EC" id="2.7.7.65" evidence="3"/>
<dbReference type="PANTHER" id="PTHR45138:SF9">
    <property type="entry name" value="DIGUANYLATE CYCLASE DGCM-RELATED"/>
    <property type="match status" value="1"/>
</dbReference>
<feature type="transmembrane region" description="Helical" evidence="1">
    <location>
        <begin position="154"/>
        <end position="179"/>
    </location>
</feature>
<dbReference type="Proteomes" id="UP001596439">
    <property type="component" value="Unassembled WGS sequence"/>
</dbReference>
<evidence type="ECO:0000313" key="4">
    <source>
        <dbReference type="Proteomes" id="UP001596439"/>
    </source>
</evidence>
<evidence type="ECO:0000313" key="3">
    <source>
        <dbReference type="EMBL" id="MFC7388841.1"/>
    </source>
</evidence>
<dbReference type="NCBIfam" id="TIGR00254">
    <property type="entry name" value="GGDEF"/>
    <property type="match status" value="1"/>
</dbReference>
<reference evidence="4" key="1">
    <citation type="journal article" date="2019" name="Int. J. Syst. Evol. Microbiol.">
        <title>The Global Catalogue of Microorganisms (GCM) 10K type strain sequencing project: providing services to taxonomists for standard genome sequencing and annotation.</title>
        <authorList>
            <consortium name="The Broad Institute Genomics Platform"/>
            <consortium name="The Broad Institute Genome Sequencing Center for Infectious Disease"/>
            <person name="Wu L."/>
            <person name="Ma J."/>
        </authorList>
    </citation>
    <scope>NUCLEOTIDE SEQUENCE [LARGE SCALE GENOMIC DNA]</scope>
    <source>
        <strain evidence="4">CCUG 55590</strain>
    </source>
</reference>
<dbReference type="RefSeq" id="WP_214786390.1">
    <property type="nucleotide sequence ID" value="NZ_JANIEL010000007.1"/>
</dbReference>
<dbReference type="EMBL" id="JBHTCE010000001">
    <property type="protein sequence ID" value="MFC7388841.1"/>
    <property type="molecule type" value="Genomic_DNA"/>
</dbReference>
<protein>
    <submittedName>
        <fullName evidence="3">Diguanylate cyclase</fullName>
        <ecNumber evidence="3">2.7.7.65</ecNumber>
    </submittedName>
</protein>
<dbReference type="InterPro" id="IPR050469">
    <property type="entry name" value="Diguanylate_Cyclase"/>
</dbReference>
<sequence>MFISLVANSCIAFTGIYFISKIVNHRTNYLLLKKFFIGILSGCLGIFLITQGVLYEEVVKIDFRYLALILIGFYRLVSPLFIAATVISIYRFSFGLNLQSIVACIAIFLIAIGIVMIYRIARLEQKFLLFGIMLNLWACLIAFFAIYTNGGFTGSAFAVGLLVVSISFPVGLLITFLNIDVYLINQRVKEYKVSAETDHLTGLANRRAWEMQMKKFKERALICNVLILDIDHFKQINDRFGHSNGDEILKQFAQLLYRETRDHDIKARIGGEEFGILIPMLSHSEIMNVAERIRRSISKHEFKLLDERVIHISVSIGIANGKSENLQHMIHLADDCLYRAKNSGRNCTHINETVV</sequence>
<feature type="transmembrane region" description="Helical" evidence="1">
    <location>
        <begin position="96"/>
        <end position="120"/>
    </location>
</feature>
<accession>A0ABW2PH75</accession>
<evidence type="ECO:0000256" key="1">
    <source>
        <dbReference type="SAM" id="Phobius"/>
    </source>
</evidence>
<keyword evidence="3" id="KW-0548">Nucleotidyltransferase</keyword>
<keyword evidence="4" id="KW-1185">Reference proteome</keyword>
<feature type="transmembrane region" description="Helical" evidence="1">
    <location>
        <begin position="66"/>
        <end position="90"/>
    </location>
</feature>
<dbReference type="InterPro" id="IPR000160">
    <property type="entry name" value="GGDEF_dom"/>
</dbReference>
<dbReference type="CDD" id="cd01949">
    <property type="entry name" value="GGDEF"/>
    <property type="match status" value="1"/>
</dbReference>
<dbReference type="PANTHER" id="PTHR45138">
    <property type="entry name" value="REGULATORY COMPONENTS OF SENSORY TRANSDUCTION SYSTEM"/>
    <property type="match status" value="1"/>
</dbReference>
<feature type="transmembrane region" description="Helical" evidence="1">
    <location>
        <begin position="35"/>
        <end position="54"/>
    </location>
</feature>
<keyword evidence="1" id="KW-0472">Membrane</keyword>
<comment type="caution">
    <text evidence="3">The sequence shown here is derived from an EMBL/GenBank/DDBJ whole genome shotgun (WGS) entry which is preliminary data.</text>
</comment>
<keyword evidence="1" id="KW-1133">Transmembrane helix</keyword>
<dbReference type="Gene3D" id="3.30.70.270">
    <property type="match status" value="1"/>
</dbReference>
<organism evidence="3 4">
    <name type="scientific">Exiguobacterium aestuarii</name>
    <dbReference type="NCBI Taxonomy" id="273527"/>
    <lineage>
        <taxon>Bacteria</taxon>
        <taxon>Bacillati</taxon>
        <taxon>Bacillota</taxon>
        <taxon>Bacilli</taxon>
        <taxon>Bacillales</taxon>
        <taxon>Bacillales Family XII. Incertae Sedis</taxon>
        <taxon>Exiguobacterium</taxon>
    </lineage>
</organism>
<name>A0ABW2PH75_9BACL</name>